<accession>A0ABR1I5H4</accession>
<dbReference type="EMBL" id="JAZAVK010000036">
    <property type="protein sequence ID" value="KAK7428818.1"/>
    <property type="molecule type" value="Genomic_DNA"/>
</dbReference>
<evidence type="ECO:0000313" key="2">
    <source>
        <dbReference type="Proteomes" id="UP001498421"/>
    </source>
</evidence>
<keyword evidence="2" id="KW-1185">Reference proteome</keyword>
<organism evidence="1 2">
    <name type="scientific">Neonectria magnoliae</name>
    <dbReference type="NCBI Taxonomy" id="2732573"/>
    <lineage>
        <taxon>Eukaryota</taxon>
        <taxon>Fungi</taxon>
        <taxon>Dikarya</taxon>
        <taxon>Ascomycota</taxon>
        <taxon>Pezizomycotina</taxon>
        <taxon>Sordariomycetes</taxon>
        <taxon>Hypocreomycetidae</taxon>
        <taxon>Hypocreales</taxon>
        <taxon>Nectriaceae</taxon>
        <taxon>Neonectria</taxon>
    </lineage>
</organism>
<name>A0ABR1I5H4_9HYPO</name>
<dbReference type="Proteomes" id="UP001498421">
    <property type="component" value="Unassembled WGS sequence"/>
</dbReference>
<evidence type="ECO:0000313" key="1">
    <source>
        <dbReference type="EMBL" id="KAK7428818.1"/>
    </source>
</evidence>
<comment type="caution">
    <text evidence="1">The sequence shown here is derived from an EMBL/GenBank/DDBJ whole genome shotgun (WGS) entry which is preliminary data.</text>
</comment>
<reference evidence="1 2" key="1">
    <citation type="journal article" date="2025" name="Microbiol. Resour. Announc.">
        <title>Draft genome sequences for Neonectria magnoliae and Neonectria punicea, canker pathogens of Liriodendron tulipifera and Acer saccharum in West Virginia.</title>
        <authorList>
            <person name="Petronek H.M."/>
            <person name="Kasson M.T."/>
            <person name="Metheny A.M."/>
            <person name="Stauder C.M."/>
            <person name="Lovett B."/>
            <person name="Lynch S.C."/>
            <person name="Garnas J.R."/>
            <person name="Kasson L.R."/>
            <person name="Stajich J.E."/>
        </authorList>
    </citation>
    <scope>NUCLEOTIDE SEQUENCE [LARGE SCALE GENOMIC DNA]</scope>
    <source>
        <strain evidence="1 2">NRRL 64651</strain>
    </source>
</reference>
<gene>
    <name evidence="1" type="ORF">QQZ08_004588</name>
</gene>
<protein>
    <submittedName>
        <fullName evidence="1">Uncharacterized protein</fullName>
    </submittedName>
</protein>
<proteinExistence type="predicted"/>
<sequence length="383" mass="43221">MEVTRLSKSGETPPGLLMEEIASFANEHPEGFLSHLQSAWERDGDQAVNTPDVLKSLKSISAICEDGKKRPLATTYLPERELLFLRGKYMLPEETFPFLKLPKSWTQSAPLDVSSENTKQLLFSLSDNILEHGHLLDPSRFLSSKVLPIKETDGRVHLDSSDAEFYIVDRKSCQCFAERVPVLDFTPHEIWRLEPLLVWADLESRYLSWNVADTTHVIDPAPELLSRGFTAAKARGLIRIASHFRSPRVKNQGLRKNLLQKLERAKFFQSRQICRHLTLQRLHSIDVTCKMVGQLHIQEGHEELKIFVPHGPEAQDLSAASLPHALVVWLMADPDSGLTERVNEVAVSLVKSISTIRDTLISRVLDDEEVVRLEDLGSQADDG</sequence>